<name>A0A285UZW7_9HYPH</name>
<accession>A0A285UZW7</accession>
<dbReference type="AlphaFoldDB" id="A0A285UZW7"/>
<reference evidence="1 2" key="1">
    <citation type="submission" date="2017-08" db="EMBL/GenBank/DDBJ databases">
        <authorList>
            <person name="de Groot N.N."/>
        </authorList>
    </citation>
    <scope>NUCLEOTIDE SEQUENCE [LARGE SCALE GENOMIC DNA]</scope>
    <source>
        <strain evidence="1 2">JC85</strain>
    </source>
</reference>
<sequence>MGTPKLSPDQTAILDAAIKGGHFRSETQAQRIKCRALNAKGLIRRDPKDGDVWYPAEGLKPVAAAEPAPEIAALPTVLPADASDLMATVQRARQLLDEGDVMAARRLAGGAYLEAKAAAQFAASFGADGRRLVEKARRLQADALLIETRAMIRIAEAYDAAQAAGDAATRGRPKNVSDENIFPFTLDEAGISRTQIHAARQLAKAERATPGIAERAIAARVAAGLEPSRANLKAAIGTKTATKEERGDNLYETHAVAVHTLAALEDFSPTVWEPACGRGAISRILEAAGYSVILSDLVDYGTADAHGEVQAVIDFRETKPGEGECHDIVTNPPYGEVLNSFVAHALRVHRPTKMALLLNLNFLAGFADDDRNFVMDELPPARVYVFKRRLPMMHRDGYEGPKASSSMNTAWFIWERQPDGTYGNATLVRRVDWKDYQPAAESEAAE</sequence>
<proteinExistence type="predicted"/>
<evidence type="ECO:0008006" key="3">
    <source>
        <dbReference type="Google" id="ProtNLM"/>
    </source>
</evidence>
<protein>
    <recommendedName>
        <fullName evidence="3">SAM-dependent methyltransferase</fullName>
    </recommendedName>
</protein>
<dbReference type="RefSeq" id="WP_245423666.1">
    <property type="nucleotide sequence ID" value="NZ_OBQD01000021.1"/>
</dbReference>
<organism evidence="1 2">
    <name type="scientific">Rhizobium subbaraonis</name>
    <dbReference type="NCBI Taxonomy" id="908946"/>
    <lineage>
        <taxon>Bacteria</taxon>
        <taxon>Pseudomonadati</taxon>
        <taxon>Pseudomonadota</taxon>
        <taxon>Alphaproteobacteria</taxon>
        <taxon>Hyphomicrobiales</taxon>
        <taxon>Rhizobiaceae</taxon>
        <taxon>Rhizobium/Agrobacterium group</taxon>
        <taxon>Rhizobium</taxon>
    </lineage>
</organism>
<dbReference type="Proteomes" id="UP000219167">
    <property type="component" value="Unassembled WGS sequence"/>
</dbReference>
<evidence type="ECO:0000313" key="2">
    <source>
        <dbReference type="Proteomes" id="UP000219167"/>
    </source>
</evidence>
<evidence type="ECO:0000313" key="1">
    <source>
        <dbReference type="EMBL" id="SOC46286.1"/>
    </source>
</evidence>
<keyword evidence="2" id="KW-1185">Reference proteome</keyword>
<dbReference type="InterPro" id="IPR029063">
    <property type="entry name" value="SAM-dependent_MTases_sf"/>
</dbReference>
<dbReference type="EMBL" id="OBQD01000021">
    <property type="protein sequence ID" value="SOC46286.1"/>
    <property type="molecule type" value="Genomic_DNA"/>
</dbReference>
<dbReference type="SUPFAM" id="SSF53335">
    <property type="entry name" value="S-adenosyl-L-methionine-dependent methyltransferases"/>
    <property type="match status" value="1"/>
</dbReference>
<gene>
    <name evidence="1" type="ORF">SAMN05892877_12191</name>
</gene>